<dbReference type="PANTHER" id="PTHR33931:SF2">
    <property type="entry name" value="HOLIN-LIKE PROTEIN CIDA"/>
    <property type="match status" value="1"/>
</dbReference>
<dbReference type="PANTHER" id="PTHR33931">
    <property type="entry name" value="HOLIN-LIKE PROTEIN CIDA-RELATED"/>
    <property type="match status" value="1"/>
</dbReference>
<dbReference type="RefSeq" id="WP_028462181.1">
    <property type="nucleotide sequence ID" value="NZ_FSRO01000001.1"/>
</dbReference>
<name>A0A1N6GMR9_9PROT</name>
<evidence type="ECO:0000256" key="6">
    <source>
        <dbReference type="SAM" id="Phobius"/>
    </source>
</evidence>
<dbReference type="GO" id="GO:0005886">
    <property type="term" value="C:plasma membrane"/>
    <property type="evidence" value="ECO:0007669"/>
    <property type="project" value="UniProtKB-SubCell"/>
</dbReference>
<evidence type="ECO:0000256" key="1">
    <source>
        <dbReference type="ARBA" id="ARBA00004651"/>
    </source>
</evidence>
<dbReference type="STRING" id="44575.SAMN05216419_104118"/>
<evidence type="ECO:0000256" key="5">
    <source>
        <dbReference type="ARBA" id="ARBA00023136"/>
    </source>
</evidence>
<feature type="transmembrane region" description="Helical" evidence="6">
    <location>
        <begin position="88"/>
        <end position="110"/>
    </location>
</feature>
<accession>A0A1N6GMR9</accession>
<protein>
    <submittedName>
        <fullName evidence="7">Holin-like protein</fullName>
    </submittedName>
</protein>
<organism evidence="7 8">
    <name type="scientific">Nitrosomonas cryotolerans ATCC 49181</name>
    <dbReference type="NCBI Taxonomy" id="1131553"/>
    <lineage>
        <taxon>Bacteria</taxon>
        <taxon>Pseudomonadati</taxon>
        <taxon>Pseudomonadota</taxon>
        <taxon>Betaproteobacteria</taxon>
        <taxon>Nitrosomonadales</taxon>
        <taxon>Nitrosomonadaceae</taxon>
        <taxon>Nitrosomonas</taxon>
    </lineage>
</organism>
<keyword evidence="2" id="KW-1003">Cell membrane</keyword>
<evidence type="ECO:0000256" key="3">
    <source>
        <dbReference type="ARBA" id="ARBA00022692"/>
    </source>
</evidence>
<reference evidence="7 8" key="1">
    <citation type="submission" date="2016-12" db="EMBL/GenBank/DDBJ databases">
        <authorList>
            <person name="Song W.-J."/>
            <person name="Kurnit D.M."/>
        </authorList>
    </citation>
    <scope>NUCLEOTIDE SEQUENCE [LARGE SCALE GENOMIC DNA]</scope>
    <source>
        <strain evidence="7 8">ATCC 49181</strain>
    </source>
</reference>
<evidence type="ECO:0000313" key="7">
    <source>
        <dbReference type="EMBL" id="SIO08816.1"/>
    </source>
</evidence>
<keyword evidence="8" id="KW-1185">Reference proteome</keyword>
<comment type="subcellular location">
    <subcellularLocation>
        <location evidence="1">Cell membrane</location>
        <topology evidence="1">Multi-pass membrane protein</topology>
    </subcellularLocation>
</comment>
<dbReference type="InterPro" id="IPR005538">
    <property type="entry name" value="LrgA/CidA"/>
</dbReference>
<keyword evidence="4 6" id="KW-1133">Transmembrane helix</keyword>
<feature type="transmembrane region" description="Helical" evidence="6">
    <location>
        <begin position="56"/>
        <end position="76"/>
    </location>
</feature>
<evidence type="ECO:0000256" key="2">
    <source>
        <dbReference type="ARBA" id="ARBA00022475"/>
    </source>
</evidence>
<sequence length="122" mass="13023">MNFLNGITVLLIYQLVGEVSVLLLKIPLPGPVLGMVLLFITLLLRKGMADSMGSTSTALLNHLPLLFVPAGVGIMVHFDRIISEWIPISIALVLSTIITMAATAMIMQACSRVCSGSSKRDG</sequence>
<feature type="transmembrane region" description="Helical" evidence="6">
    <location>
        <begin position="20"/>
        <end position="44"/>
    </location>
</feature>
<evidence type="ECO:0000256" key="4">
    <source>
        <dbReference type="ARBA" id="ARBA00022989"/>
    </source>
</evidence>
<dbReference type="Pfam" id="PF03788">
    <property type="entry name" value="LrgA"/>
    <property type="match status" value="1"/>
</dbReference>
<gene>
    <name evidence="7" type="ORF">SAMN02743940_0780</name>
</gene>
<keyword evidence="3 6" id="KW-0812">Transmembrane</keyword>
<dbReference type="AlphaFoldDB" id="A0A1N6GMR9"/>
<dbReference type="EMBL" id="FSRO01000001">
    <property type="protein sequence ID" value="SIO08816.1"/>
    <property type="molecule type" value="Genomic_DNA"/>
</dbReference>
<dbReference type="Proteomes" id="UP000185062">
    <property type="component" value="Unassembled WGS sequence"/>
</dbReference>
<proteinExistence type="predicted"/>
<keyword evidence="5 6" id="KW-0472">Membrane</keyword>
<evidence type="ECO:0000313" key="8">
    <source>
        <dbReference type="Proteomes" id="UP000185062"/>
    </source>
</evidence>
<dbReference type="eggNOG" id="COG1380">
    <property type="taxonomic scope" value="Bacteria"/>
</dbReference>